<accession>A0AB39CDB5</accession>
<proteinExistence type="predicted"/>
<evidence type="ECO:0008006" key="2">
    <source>
        <dbReference type="Google" id="ProtNLM"/>
    </source>
</evidence>
<dbReference type="EMBL" id="PQ015379">
    <property type="protein sequence ID" value="XDJ14998.1"/>
    <property type="molecule type" value="Genomic_DNA"/>
</dbReference>
<protein>
    <recommendedName>
        <fullName evidence="2">Lipoprotein</fullName>
    </recommendedName>
</protein>
<reference evidence="1" key="1">
    <citation type="submission" date="2024-07" db="EMBL/GenBank/DDBJ databases">
        <authorList>
            <person name="Bringhurst R.M."/>
            <person name="Homer T.E."/>
        </authorList>
    </citation>
    <scope>NUCLEOTIDE SEQUENCE</scope>
</reference>
<sequence length="83" mass="9431">MKYLVVLLALLLAGCGDSARTETKWALERQQEKIKRTIQAQRYCLDRGMMVETERPRPSLGRHVEGHNAVCRKTDGTVVYVKG</sequence>
<name>A0AB39CDB5_9VIRU</name>
<evidence type="ECO:0000313" key="1">
    <source>
        <dbReference type="EMBL" id="XDJ14998.1"/>
    </source>
</evidence>
<dbReference type="PROSITE" id="PS51257">
    <property type="entry name" value="PROKAR_LIPOPROTEIN"/>
    <property type="match status" value="1"/>
</dbReference>
<organism evidence="1">
    <name type="scientific">Pseudomonas phage HRDY3</name>
    <dbReference type="NCBI Taxonomy" id="3236930"/>
    <lineage>
        <taxon>Viruses</taxon>
    </lineage>
</organism>